<dbReference type="InterPro" id="IPR029064">
    <property type="entry name" value="Ribosomal_eL30-like_sf"/>
</dbReference>
<proteinExistence type="predicted"/>
<dbReference type="PANTHER" id="PTHR43191:SF12">
    <property type="entry name" value="RRNA METHYLASE"/>
    <property type="match status" value="1"/>
</dbReference>
<dbReference type="InterPro" id="IPR029026">
    <property type="entry name" value="tRNA_m1G_MTases_N"/>
</dbReference>
<dbReference type="PANTHER" id="PTHR43191">
    <property type="entry name" value="RRNA METHYLTRANSFERASE 3"/>
    <property type="match status" value="1"/>
</dbReference>
<keyword evidence="2" id="KW-0808">Transferase</keyword>
<evidence type="ECO:0000313" key="4">
    <source>
        <dbReference type="EMBL" id="MBF9233364.1"/>
    </source>
</evidence>
<dbReference type="SUPFAM" id="SSF55315">
    <property type="entry name" value="L30e-like"/>
    <property type="match status" value="1"/>
</dbReference>
<dbReference type="GO" id="GO:0003723">
    <property type="term" value="F:RNA binding"/>
    <property type="evidence" value="ECO:0007669"/>
    <property type="project" value="InterPro"/>
</dbReference>
<dbReference type="CDD" id="cd18095">
    <property type="entry name" value="SpoU-like_rRNA-MTase"/>
    <property type="match status" value="1"/>
</dbReference>
<evidence type="ECO:0000313" key="5">
    <source>
        <dbReference type="Proteomes" id="UP000599312"/>
    </source>
</evidence>
<comment type="caution">
    <text evidence="4">The sequence shown here is derived from an EMBL/GenBank/DDBJ whole genome shotgun (WGS) entry which is preliminary data.</text>
</comment>
<dbReference type="InterPro" id="IPR001537">
    <property type="entry name" value="SpoU_MeTrfase"/>
</dbReference>
<dbReference type="InterPro" id="IPR029028">
    <property type="entry name" value="Alpha/beta_knot_MTases"/>
</dbReference>
<keyword evidence="5" id="KW-1185">Reference proteome</keyword>
<evidence type="ECO:0000256" key="1">
    <source>
        <dbReference type="ARBA" id="ARBA00022603"/>
    </source>
</evidence>
<dbReference type="GO" id="GO:0008173">
    <property type="term" value="F:RNA methyltransferase activity"/>
    <property type="evidence" value="ECO:0007669"/>
    <property type="project" value="InterPro"/>
</dbReference>
<dbReference type="Gene3D" id="3.40.1280.10">
    <property type="match status" value="1"/>
</dbReference>
<organism evidence="4 5">
    <name type="scientific">Microvirga alba</name>
    <dbReference type="NCBI Taxonomy" id="2791025"/>
    <lineage>
        <taxon>Bacteria</taxon>
        <taxon>Pseudomonadati</taxon>
        <taxon>Pseudomonadota</taxon>
        <taxon>Alphaproteobacteria</taxon>
        <taxon>Hyphomicrobiales</taxon>
        <taxon>Methylobacteriaceae</taxon>
        <taxon>Microvirga</taxon>
    </lineage>
</organism>
<gene>
    <name evidence="4" type="ORF">I2H38_08220</name>
</gene>
<dbReference type="InterPro" id="IPR051259">
    <property type="entry name" value="rRNA_Methyltransferase"/>
</dbReference>
<feature type="domain" description="tRNA/rRNA methyltransferase SpoU type" evidence="3">
    <location>
        <begin position="120"/>
        <end position="259"/>
    </location>
</feature>
<dbReference type="AlphaFoldDB" id="A0A931BPN3"/>
<evidence type="ECO:0000259" key="3">
    <source>
        <dbReference type="Pfam" id="PF00588"/>
    </source>
</evidence>
<protein>
    <submittedName>
        <fullName evidence="4">RNA methyltransferase</fullName>
    </submittedName>
</protein>
<dbReference type="Gene3D" id="3.30.1330.30">
    <property type="match status" value="1"/>
</dbReference>
<dbReference type="GO" id="GO:0006396">
    <property type="term" value="P:RNA processing"/>
    <property type="evidence" value="ECO:0007669"/>
    <property type="project" value="InterPro"/>
</dbReference>
<name>A0A931BPN3_9HYPH</name>
<dbReference type="RefSeq" id="WP_196271374.1">
    <property type="nucleotide sequence ID" value="NZ_JADQDO010000003.1"/>
</dbReference>
<keyword evidence="1 4" id="KW-0489">Methyltransferase</keyword>
<accession>A0A931BPN3</accession>
<dbReference type="Proteomes" id="UP000599312">
    <property type="component" value="Unassembled WGS sequence"/>
</dbReference>
<sequence length="272" mass="29009">MLIAISDSADPRIEAYRAVRERDLVGREHRFVAEGEVVLRVLARQSRFIIESLLLAENRVESLSDLFESLPADVPVYTANRTVMDSIVGFPIHRGILAVARRAPQPPVAELLARLPERALVVGLVGLANHDNVGGIFRNAAAFGADAVLLDPETCDPLYRKAIRVSVGGALVVPFTRTASASTMLRALEEAQFDVIALSPSGKETLAELERSPRAALLLGAEGPGLPADLLARTRTVSIPMSGSFDSLNVATTSGIALHHLAGGGRAPLFAR</sequence>
<reference evidence="4" key="1">
    <citation type="submission" date="2020-11" db="EMBL/GenBank/DDBJ databases">
        <authorList>
            <person name="Kim M.K."/>
        </authorList>
    </citation>
    <scope>NUCLEOTIDE SEQUENCE</scope>
    <source>
        <strain evidence="4">BT350</strain>
    </source>
</reference>
<dbReference type="GO" id="GO:0032259">
    <property type="term" value="P:methylation"/>
    <property type="evidence" value="ECO:0007669"/>
    <property type="project" value="UniProtKB-KW"/>
</dbReference>
<evidence type="ECO:0000256" key="2">
    <source>
        <dbReference type="ARBA" id="ARBA00022679"/>
    </source>
</evidence>
<dbReference type="Pfam" id="PF00588">
    <property type="entry name" value="SpoU_methylase"/>
    <property type="match status" value="1"/>
</dbReference>
<dbReference type="SUPFAM" id="SSF75217">
    <property type="entry name" value="alpha/beta knot"/>
    <property type="match status" value="1"/>
</dbReference>
<dbReference type="EMBL" id="JADQDO010000003">
    <property type="protein sequence ID" value="MBF9233364.1"/>
    <property type="molecule type" value="Genomic_DNA"/>
</dbReference>